<proteinExistence type="inferred from homology"/>
<accession>A0A0L6VM51</accession>
<dbReference type="PANTHER" id="PTHR10884">
    <property type="entry name" value="NADH DEHYDROGENASE UBIQUINONE IRON-SULFUR PROTEIN 3"/>
    <property type="match status" value="1"/>
</dbReference>
<evidence type="ECO:0000313" key="4">
    <source>
        <dbReference type="EMBL" id="KNZ61662.1"/>
    </source>
</evidence>
<keyword evidence="4" id="KW-0830">Ubiquinone</keyword>
<dbReference type="PANTHER" id="PTHR10884:SF14">
    <property type="entry name" value="NADH DEHYDROGENASE [UBIQUINONE] IRON-SULFUR PROTEIN 3, MITOCHONDRIAL"/>
    <property type="match status" value="1"/>
</dbReference>
<reference evidence="4 5" key="1">
    <citation type="submission" date="2015-08" db="EMBL/GenBank/DDBJ databases">
        <title>Next Generation Sequencing and Analysis of the Genome of Puccinia sorghi L Schw, the Causal Agent of Maize Common Rust.</title>
        <authorList>
            <person name="Rochi L."/>
            <person name="Burguener G."/>
            <person name="Darino M."/>
            <person name="Turjanski A."/>
            <person name="Kreff E."/>
            <person name="Dieguez M.J."/>
            <person name="Sacco F."/>
        </authorList>
    </citation>
    <scope>NUCLEOTIDE SEQUENCE [LARGE SCALE GENOMIC DNA]</scope>
    <source>
        <strain evidence="4 5">RO10H11247</strain>
    </source>
</reference>
<comment type="caution">
    <text evidence="4">The sequence shown here is derived from an EMBL/GenBank/DDBJ whole genome shotgun (WGS) entry which is preliminary data.</text>
</comment>
<dbReference type="Pfam" id="PF00329">
    <property type="entry name" value="Complex1_30kDa"/>
    <property type="match status" value="1"/>
</dbReference>
<dbReference type="Gene3D" id="3.30.460.80">
    <property type="entry name" value="NADH:ubiquinone oxidoreductase, 30kDa subunit"/>
    <property type="match status" value="1"/>
</dbReference>
<keyword evidence="5" id="KW-1185">Reference proteome</keyword>
<dbReference type="EMBL" id="LAVV01004154">
    <property type="protein sequence ID" value="KNZ61662.1"/>
    <property type="molecule type" value="Genomic_DNA"/>
</dbReference>
<dbReference type="OrthoDB" id="37721at2759"/>
<dbReference type="STRING" id="27349.A0A0L6VM51"/>
<organism evidence="4 5">
    <name type="scientific">Puccinia sorghi</name>
    <dbReference type="NCBI Taxonomy" id="27349"/>
    <lineage>
        <taxon>Eukaryota</taxon>
        <taxon>Fungi</taxon>
        <taxon>Dikarya</taxon>
        <taxon>Basidiomycota</taxon>
        <taxon>Pucciniomycotina</taxon>
        <taxon>Pucciniomycetes</taxon>
        <taxon>Pucciniales</taxon>
        <taxon>Pucciniaceae</taxon>
        <taxon>Puccinia</taxon>
    </lineage>
</organism>
<dbReference type="InterPro" id="IPR037232">
    <property type="entry name" value="NADH_quin_OxRdtase_su_C/D-like"/>
</dbReference>
<evidence type="ECO:0000259" key="3">
    <source>
        <dbReference type="Pfam" id="PF00329"/>
    </source>
</evidence>
<dbReference type="InterPro" id="IPR001268">
    <property type="entry name" value="NADH_UbQ_OxRdtase_30kDa_su"/>
</dbReference>
<dbReference type="AlphaFoldDB" id="A0A0L6VM51"/>
<dbReference type="SUPFAM" id="SSF143243">
    <property type="entry name" value="Nqo5-like"/>
    <property type="match status" value="1"/>
</dbReference>
<evidence type="ECO:0000256" key="2">
    <source>
        <dbReference type="SAM" id="MobiDB-lite"/>
    </source>
</evidence>
<feature type="region of interest" description="Disordered" evidence="2">
    <location>
        <begin position="39"/>
        <end position="59"/>
    </location>
</feature>
<feature type="domain" description="NADH:ubiquinone oxidoreductase 30kDa subunit" evidence="3">
    <location>
        <begin position="76"/>
        <end position="117"/>
    </location>
</feature>
<gene>
    <name evidence="4" type="ORF">VP01_1373g10</name>
</gene>
<dbReference type="Proteomes" id="UP000037035">
    <property type="component" value="Unassembled WGS sequence"/>
</dbReference>
<protein>
    <submittedName>
        <fullName evidence="4">NADH dehydrogenase (Ubiquinone) Fe-S protein 3</fullName>
    </submittedName>
</protein>
<comment type="similarity">
    <text evidence="1">Belongs to the complex I 30 kDa subunit family.</text>
</comment>
<evidence type="ECO:0000256" key="1">
    <source>
        <dbReference type="ARBA" id="ARBA00007569"/>
    </source>
</evidence>
<dbReference type="VEuPathDB" id="FungiDB:VP01_1373g10"/>
<name>A0A0L6VM51_9BASI</name>
<sequence length="129" mass="14108">MAATQSALRRIIGHEIGSTSVSVLPRVVGAPRSFSISAVSRLGNPPPMGPSPFKEPAGRNPAEAFADVYKDELTLYTAPSAIVPTLTFLRDHRQCQYKQLIDISGVDYPTRAKRFEVSRAQRLGGLQER</sequence>
<evidence type="ECO:0000313" key="5">
    <source>
        <dbReference type="Proteomes" id="UP000037035"/>
    </source>
</evidence>
<dbReference type="GO" id="GO:0008137">
    <property type="term" value="F:NADH dehydrogenase (ubiquinone) activity"/>
    <property type="evidence" value="ECO:0007669"/>
    <property type="project" value="InterPro"/>
</dbReference>